<organism evidence="5 6">
    <name type="scientific">Drosophila madeirensis</name>
    <name type="common">Fruit fly</name>
    <dbReference type="NCBI Taxonomy" id="30013"/>
    <lineage>
        <taxon>Eukaryota</taxon>
        <taxon>Metazoa</taxon>
        <taxon>Ecdysozoa</taxon>
        <taxon>Arthropoda</taxon>
        <taxon>Hexapoda</taxon>
        <taxon>Insecta</taxon>
        <taxon>Pterygota</taxon>
        <taxon>Neoptera</taxon>
        <taxon>Endopterygota</taxon>
        <taxon>Diptera</taxon>
        <taxon>Brachycera</taxon>
        <taxon>Muscomorpha</taxon>
        <taxon>Ephydroidea</taxon>
        <taxon>Drosophilidae</taxon>
        <taxon>Drosophila</taxon>
        <taxon>Sophophora</taxon>
    </lineage>
</organism>
<feature type="domain" description="CASC1 C-terminal" evidence="3">
    <location>
        <begin position="782"/>
        <end position="1003"/>
    </location>
</feature>
<feature type="compositionally biased region" description="Basic residues" evidence="2">
    <location>
        <begin position="538"/>
        <end position="547"/>
    </location>
</feature>
<proteinExistence type="inferred from homology"/>
<reference evidence="5 6" key="1">
    <citation type="submission" date="2024-02" db="EMBL/GenBank/DDBJ databases">
        <title>A chromosome-level genome assembly of Drosophila madeirensis, a fruit fly species endemic to Madeira island.</title>
        <authorList>
            <person name="Tomihara K."/>
            <person name="Llopart A."/>
            <person name="Yamamoto D."/>
        </authorList>
    </citation>
    <scope>NUCLEOTIDE SEQUENCE [LARGE SCALE GENOMIC DNA]</scope>
    <source>
        <strain evidence="5 6">RF1</strain>
    </source>
</reference>
<dbReference type="EMBL" id="AP029265">
    <property type="protein sequence ID" value="BFF97431.1"/>
    <property type="molecule type" value="Genomic_DNA"/>
</dbReference>
<evidence type="ECO:0000256" key="1">
    <source>
        <dbReference type="ARBA" id="ARBA00024332"/>
    </source>
</evidence>
<dbReference type="PANTHER" id="PTHR20929:SF11">
    <property type="entry name" value="DYNEIN AXONEMAL INTERMEDIATE CHAIN 7"/>
    <property type="match status" value="1"/>
</dbReference>
<feature type="region of interest" description="Disordered" evidence="2">
    <location>
        <begin position="731"/>
        <end position="772"/>
    </location>
</feature>
<comment type="similarity">
    <text evidence="1">Belongs to the DNAI7 family.</text>
</comment>
<feature type="region of interest" description="Disordered" evidence="2">
    <location>
        <begin position="536"/>
        <end position="557"/>
    </location>
</feature>
<name>A0AAU9FPN8_DROMD</name>
<evidence type="ECO:0000259" key="3">
    <source>
        <dbReference type="Pfam" id="PF12366"/>
    </source>
</evidence>
<dbReference type="Proteomes" id="UP001500889">
    <property type="component" value="Chromosome J"/>
</dbReference>
<evidence type="ECO:0000313" key="6">
    <source>
        <dbReference type="Proteomes" id="UP001500889"/>
    </source>
</evidence>
<gene>
    <name evidence="5" type="ORF">DMAD_05847</name>
</gene>
<evidence type="ECO:0000259" key="4">
    <source>
        <dbReference type="Pfam" id="PF15927"/>
    </source>
</evidence>
<dbReference type="InterPro" id="IPR023247">
    <property type="entry name" value="IC97/Dnai7-like"/>
</dbReference>
<accession>A0AAU9FPN8</accession>
<sequence>MVKQKEREAVYALIPESEMLERHRQHLSRMHDVAISREFINQALLQFDKLEKERTRQAHWDHYVNCDELPRPFDPAEVRTFLAKERHYEDIATDKSIDWTLSVNERSILTQNIYRADRTRRTLKQTLAINPAEYIERDVQLCLETLRKLDGLLDNDVELQRMNVKRLEDILLVRGDVEREIVSLFDRLAYRILGMQGAHMDSVDGRVATWSYKCQPWAMDIWGLLVAPVRFDQLEIPAMLAELRLTGVSVQMPLGVLKDCLTLRCIHTNFDSYSQNAKSYDTVVTESTTYPTAGIVDIQASAENEWQLQLDIQQEILDEMILKRQQFEELMELIEEKSQQAAKEAKAGNEKGAKTVVPKAPREPPLVPPGMVPDIYEEFTRREDSQYKGFLEEVYHPMTLNLTEDEINLRECLMLGGIYSIMFVGRPAQTQFEKFNIILHEDGRVLRPDLVAVLKEPQDELRASALSVARGSRFRLTLENVKNMKLDEDELPYFNVVLQLAPELCLWGEPVVCQYLTSLEPMEHRTSVTSLARIATEKHKKAAPKRHTHEEDQEEDVPTANIFRPSMRSSIRYSKRTSALADKSAGLANFSLNRNFDHPQLWSLERHIIPRLLSSFKFPSEFIAELKEVLERKKQTQKRGLIRRHSIDQEEQMELPNVDFDFESQHNPERLFPVFDLVESVAYRKGAAFKDRKTFYSLLDTIQGIKEKYLARQPIVEPGIQSVKKSEFIPEEPQPITRPPAKTKGHRHKSRAQHSRMSMGSSPSGASTTHKESMERMAPMREVQHWTTKHIAKTTFDRAKHTLTIMTDRLGVFGLAYKRYEHFPFGDWSLQPNEENPDEIILQLDTFHVRIYLYITAKGVRGFVTDLSKAYTAKPVKYIEIIEPVADFRDLRKIFVESNINIFAENDASFYIERDYFSIKHVAAEQHIYDVMALHCKLIKFYRSSWNPLAARRDIILGMKTAKDQSELSEVTVRITPERTSFVEVKEVCSDDIDVIKLEYKETWRNIRHCTDLHQAICSMNPHATEVRTKDPLLLYYVKRMLSEIRLLSFS</sequence>
<feature type="compositionally biased region" description="Polar residues" evidence="2">
    <location>
        <begin position="755"/>
        <end position="768"/>
    </location>
</feature>
<evidence type="ECO:0000313" key="5">
    <source>
        <dbReference type="EMBL" id="BFF97431.1"/>
    </source>
</evidence>
<evidence type="ECO:0000256" key="2">
    <source>
        <dbReference type="SAM" id="MobiDB-lite"/>
    </source>
</evidence>
<dbReference type="InterPro" id="IPR031826">
    <property type="entry name" value="IC97/Casc1_N"/>
</dbReference>
<dbReference type="InterPro" id="IPR022110">
    <property type="entry name" value="CASC1_C"/>
</dbReference>
<dbReference type="GO" id="GO:0008017">
    <property type="term" value="F:microtubule binding"/>
    <property type="evidence" value="ECO:0007669"/>
    <property type="project" value="TreeGrafter"/>
</dbReference>
<dbReference type="GO" id="GO:0048487">
    <property type="term" value="F:beta-tubulin binding"/>
    <property type="evidence" value="ECO:0007669"/>
    <property type="project" value="TreeGrafter"/>
</dbReference>
<feature type="compositionally biased region" description="Basic residues" evidence="2">
    <location>
        <begin position="741"/>
        <end position="754"/>
    </location>
</feature>
<feature type="compositionally biased region" description="Basic and acidic residues" evidence="2">
    <location>
        <begin position="343"/>
        <end position="353"/>
    </location>
</feature>
<dbReference type="AlphaFoldDB" id="A0AAU9FPN8"/>
<dbReference type="Pfam" id="PF12366">
    <property type="entry name" value="Casc1_C"/>
    <property type="match status" value="1"/>
</dbReference>
<feature type="domain" description="IC97/Casc1 N-terminal" evidence="4">
    <location>
        <begin position="6"/>
        <end position="212"/>
    </location>
</feature>
<protein>
    <submittedName>
        <fullName evidence="5">Uncharacterized protein</fullName>
    </submittedName>
</protein>
<feature type="region of interest" description="Disordered" evidence="2">
    <location>
        <begin position="343"/>
        <end position="372"/>
    </location>
</feature>
<dbReference type="PANTHER" id="PTHR20929">
    <property type="entry name" value="LUNG ADENOMA SUSCEPTIBILITY 1-RELATED"/>
    <property type="match status" value="1"/>
</dbReference>
<keyword evidence="6" id="KW-1185">Reference proteome</keyword>
<dbReference type="Pfam" id="PF15927">
    <property type="entry name" value="Casc1_N"/>
    <property type="match status" value="1"/>
</dbReference>